<keyword evidence="1" id="KW-0472">Membrane</keyword>
<evidence type="ECO:0008006" key="4">
    <source>
        <dbReference type="Google" id="ProtNLM"/>
    </source>
</evidence>
<feature type="transmembrane region" description="Helical" evidence="1">
    <location>
        <begin position="147"/>
        <end position="167"/>
    </location>
</feature>
<dbReference type="RefSeq" id="WP_086283115.1">
    <property type="nucleotide sequence ID" value="NZ_NGMO01000001.1"/>
</dbReference>
<evidence type="ECO:0000256" key="1">
    <source>
        <dbReference type="SAM" id="Phobius"/>
    </source>
</evidence>
<keyword evidence="1" id="KW-1133">Transmembrane helix</keyword>
<organism evidence="2 3">
    <name type="scientific">Candidatus Enterococcus wittei</name>
    <dbReference type="NCBI Taxonomy" id="1987383"/>
    <lineage>
        <taxon>Bacteria</taxon>
        <taxon>Bacillati</taxon>
        <taxon>Bacillota</taxon>
        <taxon>Bacilli</taxon>
        <taxon>Lactobacillales</taxon>
        <taxon>Enterococcaceae</taxon>
        <taxon>Enterococcus</taxon>
    </lineage>
</organism>
<proteinExistence type="predicted"/>
<evidence type="ECO:0000313" key="2">
    <source>
        <dbReference type="EMBL" id="OTP11882.1"/>
    </source>
</evidence>
<name>A0A2C9XNV2_9ENTE</name>
<comment type="caution">
    <text evidence="2">The sequence shown here is derived from an EMBL/GenBank/DDBJ whole genome shotgun (WGS) entry which is preliminary data.</text>
</comment>
<dbReference type="GO" id="GO:0005886">
    <property type="term" value="C:plasma membrane"/>
    <property type="evidence" value="ECO:0007669"/>
    <property type="project" value="TreeGrafter"/>
</dbReference>
<dbReference type="PANTHER" id="PTHR34989">
    <property type="entry name" value="PROTEIN HDED"/>
    <property type="match status" value="1"/>
</dbReference>
<feature type="transmembrane region" description="Helical" evidence="1">
    <location>
        <begin position="122"/>
        <end position="141"/>
    </location>
</feature>
<evidence type="ECO:0000313" key="3">
    <source>
        <dbReference type="Proteomes" id="UP000194933"/>
    </source>
</evidence>
<dbReference type="Proteomes" id="UP000194933">
    <property type="component" value="Unassembled WGS sequence"/>
</dbReference>
<dbReference type="InterPro" id="IPR052712">
    <property type="entry name" value="Acid_resist_chaperone_HdeD"/>
</dbReference>
<feature type="transmembrane region" description="Helical" evidence="1">
    <location>
        <begin position="12"/>
        <end position="31"/>
    </location>
</feature>
<gene>
    <name evidence="2" type="ORF">A5844_000096</name>
</gene>
<protein>
    <recommendedName>
        <fullName evidence="4">Acid-resistance membrane protein</fullName>
    </recommendedName>
</protein>
<feature type="transmembrane region" description="Helical" evidence="1">
    <location>
        <begin position="67"/>
        <end position="88"/>
    </location>
</feature>
<accession>A0A2C9XNV2</accession>
<sequence>MFDIIRRNFQRYAFLRAAIYIIAGLAIIVSPTTVFNFIGYLITAYFVLLGVINLVEAYKNKQRTGVWGFALISGLAFLVIGLIVFLFASAIVSILPIILGLIIIANGCLQLFIGLNTHSKGWSIYSILLLIGGLILLFNPFQSLMVLFQIFGGILLLMGISEIITFFKVRKMYS</sequence>
<dbReference type="PANTHER" id="PTHR34989:SF1">
    <property type="entry name" value="PROTEIN HDED"/>
    <property type="match status" value="1"/>
</dbReference>
<dbReference type="InterPro" id="IPR005325">
    <property type="entry name" value="DUF308_memb"/>
</dbReference>
<reference evidence="2 3" key="1">
    <citation type="submission" date="2017-05" db="EMBL/GenBank/DDBJ databases">
        <title>The Genome Sequence of Enterococcus sp. 10A9_DIV0425.</title>
        <authorList>
            <consortium name="The Broad Institute Genomics Platform"/>
            <consortium name="The Broad Institute Genomic Center for Infectious Diseases"/>
            <person name="Earl A."/>
            <person name="Manson A."/>
            <person name="Schwartman J."/>
            <person name="Gilmore M."/>
            <person name="Abouelleil A."/>
            <person name="Cao P."/>
            <person name="Chapman S."/>
            <person name="Cusick C."/>
            <person name="Shea T."/>
            <person name="Young S."/>
            <person name="Neafsey D."/>
            <person name="Nusbaum C."/>
            <person name="Birren B."/>
        </authorList>
    </citation>
    <scope>NUCLEOTIDE SEQUENCE [LARGE SCALE GENOMIC DNA]</scope>
    <source>
        <strain evidence="2 3">10A9_DIV0425</strain>
    </source>
</reference>
<feature type="transmembrane region" description="Helical" evidence="1">
    <location>
        <begin position="37"/>
        <end position="55"/>
    </location>
</feature>
<keyword evidence="3" id="KW-1185">Reference proteome</keyword>
<dbReference type="STRING" id="1987383.A5844_000096"/>
<dbReference type="EMBL" id="NGMO01000001">
    <property type="protein sequence ID" value="OTP11882.1"/>
    <property type="molecule type" value="Genomic_DNA"/>
</dbReference>
<dbReference type="AlphaFoldDB" id="A0A2C9XNV2"/>
<dbReference type="Pfam" id="PF03729">
    <property type="entry name" value="DUF308"/>
    <property type="match status" value="2"/>
</dbReference>
<keyword evidence="1" id="KW-0812">Transmembrane</keyword>
<feature type="transmembrane region" description="Helical" evidence="1">
    <location>
        <begin position="94"/>
        <end position="115"/>
    </location>
</feature>